<dbReference type="InterPro" id="IPR051949">
    <property type="entry name" value="Cation_Transport_ATPase"/>
</dbReference>
<organism evidence="10 11">
    <name type="scientific">Cannabis sativa</name>
    <name type="common">Hemp</name>
    <name type="synonym">Marijuana</name>
    <dbReference type="NCBI Taxonomy" id="3483"/>
    <lineage>
        <taxon>Eukaryota</taxon>
        <taxon>Viridiplantae</taxon>
        <taxon>Streptophyta</taxon>
        <taxon>Embryophyta</taxon>
        <taxon>Tracheophyta</taxon>
        <taxon>Spermatophyta</taxon>
        <taxon>Magnoliopsida</taxon>
        <taxon>eudicotyledons</taxon>
        <taxon>Gunneridae</taxon>
        <taxon>Pentapetalae</taxon>
        <taxon>rosids</taxon>
        <taxon>fabids</taxon>
        <taxon>Rosales</taxon>
        <taxon>Cannabaceae</taxon>
        <taxon>Cannabis</taxon>
    </lineage>
</organism>
<evidence type="ECO:0000313" key="10">
    <source>
        <dbReference type="EMBL" id="KAF4397292.1"/>
    </source>
</evidence>
<feature type="transmembrane region" description="Helical" evidence="8">
    <location>
        <begin position="192"/>
        <end position="212"/>
    </location>
</feature>
<dbReference type="InterPro" id="IPR059000">
    <property type="entry name" value="ATPase_P-type_domA"/>
</dbReference>
<keyword evidence="7" id="KW-1278">Translocase</keyword>
<keyword evidence="11" id="KW-1185">Reference proteome</keyword>
<evidence type="ECO:0000256" key="3">
    <source>
        <dbReference type="ARBA" id="ARBA00022723"/>
    </source>
</evidence>
<keyword evidence="8" id="KW-1133">Transmembrane helix</keyword>
<proteinExistence type="inferred from homology"/>
<evidence type="ECO:0000259" key="9">
    <source>
        <dbReference type="Pfam" id="PF00122"/>
    </source>
</evidence>
<comment type="subcellular location">
    <subcellularLocation>
        <location evidence="1">Membrane</location>
        <topology evidence="1">Multi-pass membrane protein</topology>
    </subcellularLocation>
</comment>
<protein>
    <recommendedName>
        <fullName evidence="9">P-type ATPase A domain-containing protein</fullName>
    </recommendedName>
</protein>
<evidence type="ECO:0000256" key="2">
    <source>
        <dbReference type="ARBA" id="ARBA00006024"/>
    </source>
</evidence>
<comment type="caution">
    <text evidence="10">The sequence shown here is derived from an EMBL/GenBank/DDBJ whole genome shotgun (WGS) entry which is preliminary data.</text>
</comment>
<name>A0A7J6HPU3_CANSA</name>
<evidence type="ECO:0000256" key="8">
    <source>
        <dbReference type="SAM" id="Phobius"/>
    </source>
</evidence>
<dbReference type="GO" id="GO:0005524">
    <property type="term" value="F:ATP binding"/>
    <property type="evidence" value="ECO:0007669"/>
    <property type="project" value="UniProtKB-KW"/>
</dbReference>
<keyword evidence="8" id="KW-0472">Membrane</keyword>
<sequence>MVCKVLLSNPYLRLSPNLLKTHKTVYRMESKALELGDIGIGCFGLIGFRYTKPAIEYKQHQIANNQLMTQSSPELTPEHDHWSFSKMRAHNVSHCLFSPSSPSSFISATTTPLSLLSSREAFAWRSLPLDIKIGDSIPGGATNLDGRIIVKATKAWNDSTLNKIVQLTEEARLNKPKLQRWLDQFGEQYSKVVVVLSVAIPLIVPFLFKWPFFGTSAIIRRIDVESYTSVHTLNMFSPMIEQPKSSARPKLIGAASIALSCPINHGVNCVA</sequence>
<keyword evidence="8" id="KW-0812">Transmembrane</keyword>
<comment type="similarity">
    <text evidence="2">Belongs to the cation transport ATPase (P-type) (TC 3.A.3) family. Type IB subfamily.</text>
</comment>
<evidence type="ECO:0000256" key="1">
    <source>
        <dbReference type="ARBA" id="ARBA00004141"/>
    </source>
</evidence>
<dbReference type="Proteomes" id="UP000583929">
    <property type="component" value="Unassembled WGS sequence"/>
</dbReference>
<evidence type="ECO:0000256" key="4">
    <source>
        <dbReference type="ARBA" id="ARBA00022741"/>
    </source>
</evidence>
<evidence type="ECO:0000313" key="11">
    <source>
        <dbReference type="Proteomes" id="UP000583929"/>
    </source>
</evidence>
<dbReference type="GO" id="GO:0016020">
    <property type="term" value="C:membrane"/>
    <property type="evidence" value="ECO:0007669"/>
    <property type="project" value="UniProtKB-SubCell"/>
</dbReference>
<dbReference type="Pfam" id="PF00122">
    <property type="entry name" value="E1-E2_ATPase"/>
    <property type="match status" value="1"/>
</dbReference>
<keyword evidence="4" id="KW-0547">Nucleotide-binding</keyword>
<keyword evidence="5" id="KW-0067">ATP-binding</keyword>
<keyword evidence="3" id="KW-0479">Metal-binding</keyword>
<evidence type="ECO:0000256" key="6">
    <source>
        <dbReference type="ARBA" id="ARBA00022842"/>
    </source>
</evidence>
<reference evidence="10 11" key="1">
    <citation type="journal article" date="2020" name="bioRxiv">
        <title>Sequence and annotation of 42 cannabis genomes reveals extensive copy number variation in cannabinoid synthesis and pathogen resistance genes.</title>
        <authorList>
            <person name="Mckernan K.J."/>
            <person name="Helbert Y."/>
            <person name="Kane L.T."/>
            <person name="Ebling H."/>
            <person name="Zhang L."/>
            <person name="Liu B."/>
            <person name="Eaton Z."/>
            <person name="Mclaughlin S."/>
            <person name="Kingan S."/>
            <person name="Baybayan P."/>
            <person name="Concepcion G."/>
            <person name="Jordan M."/>
            <person name="Riva A."/>
            <person name="Barbazuk W."/>
            <person name="Harkins T."/>
        </authorList>
    </citation>
    <scope>NUCLEOTIDE SEQUENCE [LARGE SCALE GENOMIC DNA]</scope>
    <source>
        <strain evidence="11">cv. Jamaican Lion 4</strain>
        <tissue evidence="10">Leaf</tissue>
    </source>
</reference>
<dbReference type="EMBL" id="JAATIQ010000033">
    <property type="protein sequence ID" value="KAF4397292.1"/>
    <property type="molecule type" value="Genomic_DNA"/>
</dbReference>
<accession>A0A7J6HPU3</accession>
<dbReference type="AlphaFoldDB" id="A0A7J6HPU3"/>
<dbReference type="PANTHER" id="PTHR43079">
    <property type="entry name" value="PROBABLE CADMIUM/ZINC-TRANSPORTING ATPASE HMA1"/>
    <property type="match status" value="1"/>
</dbReference>
<dbReference type="PANTHER" id="PTHR43079:SF1">
    <property type="entry name" value="CADMIUM_ZINC-TRANSPORTING ATPASE HMA1, CHLOROPLASTIC-RELATED"/>
    <property type="match status" value="1"/>
</dbReference>
<evidence type="ECO:0000256" key="7">
    <source>
        <dbReference type="ARBA" id="ARBA00022967"/>
    </source>
</evidence>
<keyword evidence="6" id="KW-0460">Magnesium</keyword>
<dbReference type="GO" id="GO:0046872">
    <property type="term" value="F:metal ion binding"/>
    <property type="evidence" value="ECO:0007669"/>
    <property type="project" value="UniProtKB-KW"/>
</dbReference>
<gene>
    <name evidence="10" type="ORF">G4B88_027032</name>
</gene>
<feature type="domain" description="P-type ATPase A" evidence="9">
    <location>
        <begin position="126"/>
        <end position="169"/>
    </location>
</feature>
<evidence type="ECO:0000256" key="5">
    <source>
        <dbReference type="ARBA" id="ARBA00022840"/>
    </source>
</evidence>